<evidence type="ECO:0000313" key="3">
    <source>
        <dbReference type="Proteomes" id="UP001457282"/>
    </source>
</evidence>
<evidence type="ECO:0008006" key="4">
    <source>
        <dbReference type="Google" id="ProtNLM"/>
    </source>
</evidence>
<dbReference type="Proteomes" id="UP001457282">
    <property type="component" value="Unassembled WGS sequence"/>
</dbReference>
<reference evidence="2 3" key="1">
    <citation type="journal article" date="2023" name="G3 (Bethesda)">
        <title>A chromosome-length genome assembly and annotation of blackberry (Rubus argutus, cv. 'Hillquist').</title>
        <authorList>
            <person name="Bruna T."/>
            <person name="Aryal R."/>
            <person name="Dudchenko O."/>
            <person name="Sargent D.J."/>
            <person name="Mead D."/>
            <person name="Buti M."/>
            <person name="Cavallini A."/>
            <person name="Hytonen T."/>
            <person name="Andres J."/>
            <person name="Pham M."/>
            <person name="Weisz D."/>
            <person name="Mascagni F."/>
            <person name="Usai G."/>
            <person name="Natali L."/>
            <person name="Bassil N."/>
            <person name="Fernandez G.E."/>
            <person name="Lomsadze A."/>
            <person name="Armour M."/>
            <person name="Olukolu B."/>
            <person name="Poorten T."/>
            <person name="Britton C."/>
            <person name="Davik J."/>
            <person name="Ashrafi H."/>
            <person name="Aiden E.L."/>
            <person name="Borodovsky M."/>
            <person name="Worthington M."/>
        </authorList>
    </citation>
    <scope>NUCLEOTIDE SEQUENCE [LARGE SCALE GENOMIC DNA]</scope>
    <source>
        <strain evidence="2">PI 553951</strain>
    </source>
</reference>
<dbReference type="AlphaFoldDB" id="A0AAW1W5I7"/>
<sequence length="282" mass="31705">MSNKPDKPSQDSCVEENEKQEKATWDNTAVDIFIKVCVGETLAKNRAGKIGINGHQWASLVGKETGLGWDPVKQTINASNEWWDKKIKENPDVGKFRTRGLRNVDQLNILFKDNAVTGEGAWAPSQGFGVDVDNAPGLEEENDNIMLEDDSEYAETYNPEIENIGEREQNRIPSHIEALTQEKGNSKKIDGKKPGIGVMVSKQLDVILGAIENRSSASKNQDRPGCSIEEVMKIVEEIPEIVKDDELFMKAADILTDRRNREMFIALKHSNRQVMWLKNKKI</sequence>
<organism evidence="2 3">
    <name type="scientific">Rubus argutus</name>
    <name type="common">Southern blackberry</name>
    <dbReference type="NCBI Taxonomy" id="59490"/>
    <lineage>
        <taxon>Eukaryota</taxon>
        <taxon>Viridiplantae</taxon>
        <taxon>Streptophyta</taxon>
        <taxon>Embryophyta</taxon>
        <taxon>Tracheophyta</taxon>
        <taxon>Spermatophyta</taxon>
        <taxon>Magnoliopsida</taxon>
        <taxon>eudicotyledons</taxon>
        <taxon>Gunneridae</taxon>
        <taxon>Pentapetalae</taxon>
        <taxon>rosids</taxon>
        <taxon>fabids</taxon>
        <taxon>Rosales</taxon>
        <taxon>Rosaceae</taxon>
        <taxon>Rosoideae</taxon>
        <taxon>Rosoideae incertae sedis</taxon>
        <taxon>Rubus</taxon>
    </lineage>
</organism>
<name>A0AAW1W5I7_RUBAR</name>
<feature type="region of interest" description="Disordered" evidence="1">
    <location>
        <begin position="1"/>
        <end position="20"/>
    </location>
</feature>
<keyword evidence="3" id="KW-1185">Reference proteome</keyword>
<dbReference type="PANTHER" id="PTHR31704:SF37">
    <property type="entry name" value="HEAT SHOCK PROTEIN"/>
    <property type="match status" value="1"/>
</dbReference>
<protein>
    <recommendedName>
        <fullName evidence="4">Myb/SANT-like domain-containing protein</fullName>
    </recommendedName>
</protein>
<accession>A0AAW1W5I7</accession>
<comment type="caution">
    <text evidence="2">The sequence shown here is derived from an EMBL/GenBank/DDBJ whole genome shotgun (WGS) entry which is preliminary data.</text>
</comment>
<evidence type="ECO:0000313" key="2">
    <source>
        <dbReference type="EMBL" id="KAK9914317.1"/>
    </source>
</evidence>
<dbReference type="PANTHER" id="PTHR31704">
    <property type="entry name" value="MYB/SANT-LIKE DNA-BINDING DOMAIN PROTEIN-RELATED"/>
    <property type="match status" value="1"/>
</dbReference>
<gene>
    <name evidence="2" type="ORF">M0R45_038103</name>
</gene>
<evidence type="ECO:0000256" key="1">
    <source>
        <dbReference type="SAM" id="MobiDB-lite"/>
    </source>
</evidence>
<proteinExistence type="predicted"/>
<dbReference type="EMBL" id="JBEDUW010000007">
    <property type="protein sequence ID" value="KAK9914317.1"/>
    <property type="molecule type" value="Genomic_DNA"/>
</dbReference>